<evidence type="ECO:0000313" key="2">
    <source>
        <dbReference type="EMBL" id="KAK3272236.1"/>
    </source>
</evidence>
<feature type="non-terminal residue" evidence="2">
    <location>
        <position position="1"/>
    </location>
</feature>
<dbReference type="SUPFAM" id="SSF82171">
    <property type="entry name" value="DPP6 N-terminal domain-like"/>
    <property type="match status" value="1"/>
</dbReference>
<dbReference type="SUPFAM" id="SSF53474">
    <property type="entry name" value="alpha/beta-Hydrolases"/>
    <property type="match status" value="1"/>
</dbReference>
<proteinExistence type="predicted"/>
<organism evidence="2 3">
    <name type="scientific">Cymbomonas tetramitiformis</name>
    <dbReference type="NCBI Taxonomy" id="36881"/>
    <lineage>
        <taxon>Eukaryota</taxon>
        <taxon>Viridiplantae</taxon>
        <taxon>Chlorophyta</taxon>
        <taxon>Pyramimonadophyceae</taxon>
        <taxon>Pyramimonadales</taxon>
        <taxon>Pyramimonadaceae</taxon>
        <taxon>Cymbomonas</taxon>
    </lineage>
</organism>
<dbReference type="Gene3D" id="2.120.10.30">
    <property type="entry name" value="TolB, C-terminal domain"/>
    <property type="match status" value="1"/>
</dbReference>
<dbReference type="InterPro" id="IPR029058">
    <property type="entry name" value="AB_hydrolase_fold"/>
</dbReference>
<protein>
    <recommendedName>
        <fullName evidence="1">Peptidase S9 prolyl oligopeptidase catalytic domain-containing protein</fullName>
    </recommendedName>
</protein>
<feature type="domain" description="Peptidase S9 prolyl oligopeptidase catalytic" evidence="1">
    <location>
        <begin position="562"/>
        <end position="767"/>
    </location>
</feature>
<dbReference type="GO" id="GO:0006508">
    <property type="term" value="P:proteolysis"/>
    <property type="evidence" value="ECO:0007669"/>
    <property type="project" value="InterPro"/>
</dbReference>
<dbReference type="InterPro" id="IPR011042">
    <property type="entry name" value="6-blade_b-propeller_TolB-like"/>
</dbReference>
<dbReference type="Gene3D" id="3.40.50.1820">
    <property type="entry name" value="alpha/beta hydrolase"/>
    <property type="match status" value="1"/>
</dbReference>
<dbReference type="PANTHER" id="PTHR43056:SF5">
    <property type="entry name" value="PEPTIDASE S9 PROLYL OLIGOPEPTIDASE CATALYTIC DOMAIN-CONTAINING PROTEIN"/>
    <property type="match status" value="1"/>
</dbReference>
<dbReference type="Proteomes" id="UP001190700">
    <property type="component" value="Unassembled WGS sequence"/>
</dbReference>
<dbReference type="InterPro" id="IPR050585">
    <property type="entry name" value="Xaa-Pro_dipeptidyl-ppase/CocE"/>
</dbReference>
<dbReference type="EMBL" id="LGRX02009081">
    <property type="protein sequence ID" value="KAK3272236.1"/>
    <property type="molecule type" value="Genomic_DNA"/>
</dbReference>
<comment type="caution">
    <text evidence="2">The sequence shown here is derived from an EMBL/GenBank/DDBJ whole genome shotgun (WGS) entry which is preliminary data.</text>
</comment>
<evidence type="ECO:0000313" key="3">
    <source>
        <dbReference type="Proteomes" id="UP001190700"/>
    </source>
</evidence>
<accession>A0AAE0L4V7</accession>
<dbReference type="PANTHER" id="PTHR43056">
    <property type="entry name" value="PEPTIDASE S9 PROLYL OLIGOPEPTIDASE"/>
    <property type="match status" value="1"/>
</dbReference>
<reference evidence="2 3" key="1">
    <citation type="journal article" date="2015" name="Genome Biol. Evol.">
        <title>Comparative Genomics of a Bacterivorous Green Alga Reveals Evolutionary Causalities and Consequences of Phago-Mixotrophic Mode of Nutrition.</title>
        <authorList>
            <person name="Burns J.A."/>
            <person name="Paasch A."/>
            <person name="Narechania A."/>
            <person name="Kim E."/>
        </authorList>
    </citation>
    <scope>NUCLEOTIDE SEQUENCE [LARGE SCALE GENOMIC DNA]</scope>
    <source>
        <strain evidence="2 3">PLY_AMNH</strain>
    </source>
</reference>
<keyword evidence="3" id="KW-1185">Reference proteome</keyword>
<name>A0AAE0L4V7_9CHLO</name>
<sequence>TIKTTRPRGPRRLLAPYKLMSVRIQIQVSHLFAVRSHSAPLGKLRRCNTHLGASRTSGIPLKPSLEWASSARTCSSGFAWRAVSAFRRARTMTTTRCSATASTKEAARYGEWSSPITSSSITSSSIRLGGGVLEGDAVFWVEGRPAEKGRQVMVKYDLGSGISTDVTPEEASGFNVRTRVHEYGGGASLVAPGGETIYFVNFSDQRLYRQDIGAEPVALVAADTGLRFADMVLDTTRNRLVCVVEDHSAKAKEPVNYLAAIPLGCPEGAAVPEKLTGGHDFYASPRVSPDGRQLAWIAWDHPSMPWDSTRLYTADFTADGHVENAQVIHGAEGDISVVHPLWSPVGGKLYFISDASSGWWNVWQCTPTPGASPAQCACACVREGAEFAGPMWGLGASEYQCLPDGRLVCSFSNASESGTRLGILDPTTGLLTPIETGYTHFGGVSISCPTPDTFQITAVVGSSVAPSAICVSPPLAPGDGKSPIQVPEDGWKVLKRSSSSEVDEAYLSVPQAIEYPTERGLTAWMIYYPPTSKDFQGPEGERPPLLVKTHGGPTGATSTAYNLSIQYWTSRGVAVADVNYGGSTGYGREYRDRLKGNWGIVDVEDSCNAAKYLADIGQVDAKRCAISGGSAGGYTTLAALAFKDTFNAGASHYGVANLEMLAGDTHKFESRYLDSLVGPYPEEKVKYQERAPINSVDTITCPLAQFQGLEDKIVPPNQAEVMYAAVKSKGIPTALVMFEGEQHGFRQAENIRRALDGEMYFYGKVFGFEAKMPDDFVPLEIENL</sequence>
<gene>
    <name evidence="2" type="ORF">CYMTET_19453</name>
</gene>
<dbReference type="Pfam" id="PF00326">
    <property type="entry name" value="Peptidase_S9"/>
    <property type="match status" value="1"/>
</dbReference>
<dbReference type="AlphaFoldDB" id="A0AAE0L4V7"/>
<evidence type="ECO:0000259" key="1">
    <source>
        <dbReference type="Pfam" id="PF00326"/>
    </source>
</evidence>
<dbReference type="InterPro" id="IPR001375">
    <property type="entry name" value="Peptidase_S9_cat"/>
</dbReference>
<dbReference type="GO" id="GO:0008236">
    <property type="term" value="F:serine-type peptidase activity"/>
    <property type="evidence" value="ECO:0007669"/>
    <property type="project" value="InterPro"/>
</dbReference>